<keyword evidence="2" id="KW-0325">Glycoprotein</keyword>
<proteinExistence type="predicted"/>
<keyword evidence="6" id="KW-1185">Reference proteome</keyword>
<sequence length="165" mass="18244">MAITSNQRNLCFLSVFLFLSWISQVHSIDCFKCVSMNGRFPACDDPFHNNHSLQMLESPCMGGRKGRDGLFPATSCIKIAGVFDDTGESITVRGCGLDSGTATTDTEIIRMSHCGRFYYNDRYVHGCLQSCNDADACNSSHRTTSLLFLFFAPFSLIIATLVVRS</sequence>
<evidence type="ECO:0000313" key="6">
    <source>
        <dbReference type="Proteomes" id="UP000691718"/>
    </source>
</evidence>
<evidence type="ECO:0000256" key="3">
    <source>
        <dbReference type="SAM" id="Phobius"/>
    </source>
</evidence>
<evidence type="ECO:0000256" key="4">
    <source>
        <dbReference type="SAM" id="SignalP"/>
    </source>
</evidence>
<dbReference type="PANTHER" id="PTHR38332:SF1">
    <property type="entry name" value="RE49668P"/>
    <property type="match status" value="1"/>
</dbReference>
<evidence type="ECO:0000256" key="1">
    <source>
        <dbReference type="ARBA" id="ARBA00022729"/>
    </source>
</evidence>
<dbReference type="Proteomes" id="UP000691718">
    <property type="component" value="Unassembled WGS sequence"/>
</dbReference>
<dbReference type="PANTHER" id="PTHR38332">
    <property type="entry name" value="PROTEIN CBG11604"/>
    <property type="match status" value="1"/>
</dbReference>
<keyword evidence="3" id="KW-0472">Membrane</keyword>
<feature type="signal peptide" evidence="4">
    <location>
        <begin position="1"/>
        <end position="27"/>
    </location>
</feature>
<evidence type="ECO:0000313" key="5">
    <source>
        <dbReference type="EMBL" id="CAG5036825.1"/>
    </source>
</evidence>
<organism evidence="5 6">
    <name type="scientific">Parnassius apollo</name>
    <name type="common">Apollo butterfly</name>
    <name type="synonym">Papilio apollo</name>
    <dbReference type="NCBI Taxonomy" id="110799"/>
    <lineage>
        <taxon>Eukaryota</taxon>
        <taxon>Metazoa</taxon>
        <taxon>Ecdysozoa</taxon>
        <taxon>Arthropoda</taxon>
        <taxon>Hexapoda</taxon>
        <taxon>Insecta</taxon>
        <taxon>Pterygota</taxon>
        <taxon>Neoptera</taxon>
        <taxon>Endopterygota</taxon>
        <taxon>Lepidoptera</taxon>
        <taxon>Glossata</taxon>
        <taxon>Ditrysia</taxon>
        <taxon>Papilionoidea</taxon>
        <taxon>Papilionidae</taxon>
        <taxon>Parnassiinae</taxon>
        <taxon>Parnassini</taxon>
        <taxon>Parnassius</taxon>
        <taxon>Parnassius</taxon>
    </lineage>
</organism>
<reference evidence="5" key="1">
    <citation type="submission" date="2021-04" db="EMBL/GenBank/DDBJ databases">
        <authorList>
            <person name="Tunstrom K."/>
        </authorList>
    </citation>
    <scope>NUCLEOTIDE SEQUENCE</scope>
</reference>
<dbReference type="OrthoDB" id="428346at2759"/>
<evidence type="ECO:0000256" key="2">
    <source>
        <dbReference type="ARBA" id="ARBA00023180"/>
    </source>
</evidence>
<feature type="chain" id="PRO_5035749026" evidence="4">
    <location>
        <begin position="28"/>
        <end position="165"/>
    </location>
</feature>
<dbReference type="GO" id="GO:0032222">
    <property type="term" value="P:regulation of synaptic transmission, cholinergic"/>
    <property type="evidence" value="ECO:0007669"/>
    <property type="project" value="InterPro"/>
</dbReference>
<gene>
    <name evidence="5" type="ORF">PAPOLLO_LOCUS20919</name>
</gene>
<feature type="transmembrane region" description="Helical" evidence="3">
    <location>
        <begin position="146"/>
        <end position="163"/>
    </location>
</feature>
<name>A0A8S3XPG0_PARAO</name>
<dbReference type="EMBL" id="CAJQZP010001297">
    <property type="protein sequence ID" value="CAG5036825.1"/>
    <property type="molecule type" value="Genomic_DNA"/>
</dbReference>
<dbReference type="AlphaFoldDB" id="A0A8S3XPG0"/>
<protein>
    <submittedName>
        <fullName evidence="5">(apollo) hypothetical protein</fullName>
    </submittedName>
</protein>
<keyword evidence="1 4" id="KW-0732">Signal</keyword>
<dbReference type="Pfam" id="PF17064">
    <property type="entry name" value="QVR"/>
    <property type="match status" value="1"/>
</dbReference>
<keyword evidence="3" id="KW-1133">Transmembrane helix</keyword>
<dbReference type="InterPro" id="IPR031424">
    <property type="entry name" value="QVR-like"/>
</dbReference>
<comment type="caution">
    <text evidence="5">The sequence shown here is derived from an EMBL/GenBank/DDBJ whole genome shotgun (WGS) entry which is preliminary data.</text>
</comment>
<keyword evidence="3" id="KW-0812">Transmembrane</keyword>
<accession>A0A8S3XPG0</accession>
<dbReference type="GO" id="GO:0030431">
    <property type="term" value="P:sleep"/>
    <property type="evidence" value="ECO:0007669"/>
    <property type="project" value="InterPro"/>
</dbReference>